<gene>
    <name evidence="3" type="ORF">HSR6_0036</name>
    <name evidence="2" type="ORF">HTSR_0036</name>
</gene>
<reference evidence="5" key="2">
    <citation type="submission" date="2016-08" db="EMBL/GenBank/DDBJ databases">
        <title>Discovery of first anaerobic lithoheterotrophic haloarchae widely represented in hypersaline habitats.</title>
        <authorList>
            <person name="Sorokin D.Y."/>
            <person name="Kublanov I.V."/>
            <person name="Roman P."/>
            <person name="Sinninghe Damste J.S."/>
            <person name="Golyshin P.N."/>
            <person name="Rojo D."/>
            <person name="Ciordia S."/>
            <person name="Mena Md.C."/>
            <person name="Ferrer M."/>
            <person name="Smedile F."/>
            <person name="Messina E."/>
            <person name="La Cono V."/>
            <person name="Yakimov M.M."/>
        </authorList>
    </citation>
    <scope>NUCLEOTIDE SEQUENCE [LARGE SCALE GENOMIC DNA]</scope>
    <source>
        <strain evidence="5">HSR6</strain>
    </source>
</reference>
<keyword evidence="5" id="KW-1185">Reference proteome</keyword>
<evidence type="ECO:0000313" key="5">
    <source>
        <dbReference type="Proteomes" id="UP000186165"/>
    </source>
</evidence>
<reference evidence="2 4" key="1">
    <citation type="submission" date="2016-06" db="EMBL/GenBank/DDBJ databases">
        <title>Discovery of anaerobic lithoheterotrophic haloarchaeon capable of sulfur respiration by hydrogen and formate.</title>
        <authorList>
            <person name="Sorokin D.Y."/>
            <person name="Kublanov I.V."/>
            <person name="Roman P."/>
            <person name="Sinninghe Damste J.S."/>
            <person name="Golyshin P.N."/>
            <person name="Rojo D."/>
            <person name="Ciordia S."/>
            <person name="Mena Md.C."/>
            <person name="Ferrer M."/>
            <person name="Smedile F."/>
            <person name="Messina E."/>
            <person name="La Cono V."/>
            <person name="Yakimov M.M."/>
        </authorList>
    </citation>
    <scope>NUCLEOTIDE SEQUENCE [LARGE SCALE GENOMIC DNA]</scope>
    <source>
        <strain evidence="2 4">HTSR1</strain>
    </source>
</reference>
<feature type="compositionally biased region" description="Basic and acidic residues" evidence="1">
    <location>
        <begin position="27"/>
        <end position="37"/>
    </location>
</feature>
<reference evidence="3" key="3">
    <citation type="journal article" date="2017" name="ISME J.">
        <title>Discovery of anaerobic lithoheterotrophic haloarchaea, ubiquitous in hypersaline habitats.</title>
        <authorList>
            <person name="Sorokin D.Y."/>
            <person name="Messina E."/>
            <person name="Smedile F."/>
            <person name="Roman P."/>
            <person name="Damste J.S.S."/>
            <person name="Ciordia S."/>
            <person name="Mena M.C."/>
            <person name="Ferrer M."/>
            <person name="Golyshin P.N."/>
            <person name="Kublanov I.V."/>
            <person name="Samarov N.I."/>
            <person name="Toshchakov S.V."/>
            <person name="La Cono V."/>
            <person name="Yakimov M.M."/>
        </authorList>
    </citation>
    <scope>NUCLEOTIDE SEQUENCE</scope>
    <source>
        <strain evidence="3">HSR6</strain>
    </source>
</reference>
<feature type="region of interest" description="Disordered" evidence="1">
    <location>
        <begin position="21"/>
        <end position="56"/>
    </location>
</feature>
<dbReference type="Proteomes" id="UP000185608">
    <property type="component" value="Chromosome"/>
</dbReference>
<organism evidence="2 4">
    <name type="scientific">Halodesulfurarchaeum formicicum</name>
    <dbReference type="NCBI Taxonomy" id="1873524"/>
    <lineage>
        <taxon>Archaea</taxon>
        <taxon>Methanobacteriati</taxon>
        <taxon>Methanobacteriota</taxon>
        <taxon>Stenosarchaea group</taxon>
        <taxon>Halobacteria</taxon>
        <taxon>Halobacteriales</taxon>
        <taxon>Halobacteriaceae</taxon>
        <taxon>Halodesulfurarchaeum</taxon>
    </lineage>
</organism>
<sequence length="56" mass="6336">MKQRGSNASPAVDYVKPIHMDMLGPKNRSDGKIEGTRRAFHTKRRPRASVNRTTDV</sequence>
<dbReference type="STRING" id="1873524.HSR6_0036"/>
<evidence type="ECO:0000256" key="1">
    <source>
        <dbReference type="SAM" id="MobiDB-lite"/>
    </source>
</evidence>
<dbReference type="KEGG" id="halh:HTSR_0036"/>
<dbReference type="KEGG" id="hhsr:HSR6_0036"/>
<dbReference type="AlphaFoldDB" id="A0A1D8S1K0"/>
<accession>A0A1D8S1K0</accession>
<proteinExistence type="predicted"/>
<feature type="compositionally biased region" description="Basic residues" evidence="1">
    <location>
        <begin position="38"/>
        <end position="47"/>
    </location>
</feature>
<evidence type="ECO:0000313" key="4">
    <source>
        <dbReference type="Proteomes" id="UP000185608"/>
    </source>
</evidence>
<dbReference type="EMBL" id="CP016070">
    <property type="protein sequence ID" value="AOW79246.1"/>
    <property type="molecule type" value="Genomic_DNA"/>
</dbReference>
<dbReference type="EMBL" id="CP016804">
    <property type="protein sequence ID" value="APE94512.1"/>
    <property type="molecule type" value="Genomic_DNA"/>
</dbReference>
<evidence type="ECO:0000313" key="3">
    <source>
        <dbReference type="EMBL" id="APE94512.1"/>
    </source>
</evidence>
<name>A0A1D8S1K0_9EURY</name>
<evidence type="ECO:0000313" key="2">
    <source>
        <dbReference type="EMBL" id="AOW79246.1"/>
    </source>
</evidence>
<accession>A0A1J1A9L9</accession>
<dbReference type="Proteomes" id="UP000186165">
    <property type="component" value="Chromosome"/>
</dbReference>
<protein>
    <submittedName>
        <fullName evidence="2">Uncharacterized protein</fullName>
    </submittedName>
</protein>